<dbReference type="Gene3D" id="1.10.3470.10">
    <property type="entry name" value="ABC transporter involved in vitamin B12 uptake, BtuC"/>
    <property type="match status" value="1"/>
</dbReference>
<name>A0A1Z4VPI4_9GAMM</name>
<dbReference type="PANTHER" id="PTHR30472">
    <property type="entry name" value="FERRIC ENTEROBACTIN TRANSPORT SYSTEM PERMEASE PROTEIN"/>
    <property type="match status" value="1"/>
</dbReference>
<dbReference type="GO" id="GO:0022857">
    <property type="term" value="F:transmembrane transporter activity"/>
    <property type="evidence" value="ECO:0007669"/>
    <property type="project" value="InterPro"/>
</dbReference>
<feature type="transmembrane region" description="Helical" evidence="9">
    <location>
        <begin position="96"/>
        <end position="116"/>
    </location>
</feature>
<organism evidence="10 11">
    <name type="scientific">Thiohalobacter thiocyanaticus</name>
    <dbReference type="NCBI Taxonomy" id="585455"/>
    <lineage>
        <taxon>Bacteria</taxon>
        <taxon>Pseudomonadati</taxon>
        <taxon>Pseudomonadota</taxon>
        <taxon>Gammaproteobacteria</taxon>
        <taxon>Thiohalobacterales</taxon>
        <taxon>Thiohalobacteraceae</taxon>
        <taxon>Thiohalobacter</taxon>
    </lineage>
</organism>
<dbReference type="Proteomes" id="UP000218765">
    <property type="component" value="Chromosome"/>
</dbReference>
<evidence type="ECO:0000256" key="5">
    <source>
        <dbReference type="ARBA" id="ARBA00022692"/>
    </source>
</evidence>
<accession>A0A1Z4VPI4</accession>
<feature type="region of interest" description="Disordered" evidence="8">
    <location>
        <begin position="1"/>
        <end position="26"/>
    </location>
</feature>
<dbReference type="OrthoDB" id="9055647at2"/>
<evidence type="ECO:0000256" key="3">
    <source>
        <dbReference type="ARBA" id="ARBA00022448"/>
    </source>
</evidence>
<feature type="transmembrane region" description="Helical" evidence="9">
    <location>
        <begin position="280"/>
        <end position="307"/>
    </location>
</feature>
<dbReference type="RefSeq" id="WP_096365552.1">
    <property type="nucleotide sequence ID" value="NZ_AP018052.1"/>
</dbReference>
<dbReference type="CDD" id="cd06550">
    <property type="entry name" value="TM_ABC_iron-siderophores_like"/>
    <property type="match status" value="1"/>
</dbReference>
<comment type="similarity">
    <text evidence="2">Belongs to the binding-protein-dependent transport system permease family. FecCD subfamily.</text>
</comment>
<keyword evidence="4" id="KW-1003">Cell membrane</keyword>
<dbReference type="Pfam" id="PF01032">
    <property type="entry name" value="FecCD"/>
    <property type="match status" value="1"/>
</dbReference>
<feature type="transmembrane region" description="Helical" evidence="9">
    <location>
        <begin position="348"/>
        <end position="367"/>
    </location>
</feature>
<dbReference type="KEGG" id="ttc:FOKN1_1131"/>
<keyword evidence="11" id="KW-1185">Reference proteome</keyword>
<feature type="transmembrane region" description="Helical" evidence="9">
    <location>
        <begin position="154"/>
        <end position="175"/>
    </location>
</feature>
<keyword evidence="3" id="KW-0813">Transport</keyword>
<comment type="subcellular location">
    <subcellularLocation>
        <location evidence="1">Cell membrane</location>
        <topology evidence="1">Multi-pass membrane protein</topology>
    </subcellularLocation>
</comment>
<protein>
    <submittedName>
        <fullName evidence="10">ABC-type transporter, integral membrane subunit</fullName>
    </submittedName>
</protein>
<reference evidence="10 11" key="1">
    <citation type="submission" date="2017-05" db="EMBL/GenBank/DDBJ databases">
        <title>Thiocyanate degradation by Thiohalobacter thiocyanaticus FOKN1.</title>
        <authorList>
            <person name="Oshiki M."/>
            <person name="Fukushima T."/>
            <person name="Kawano S."/>
            <person name="Nakagawa J."/>
        </authorList>
    </citation>
    <scope>NUCLEOTIDE SEQUENCE [LARGE SCALE GENOMIC DNA]</scope>
    <source>
        <strain evidence="10 11">FOKN1</strain>
    </source>
</reference>
<proteinExistence type="inferred from homology"/>
<evidence type="ECO:0000313" key="10">
    <source>
        <dbReference type="EMBL" id="BAZ93530.1"/>
    </source>
</evidence>
<feature type="transmembrane region" description="Helical" evidence="9">
    <location>
        <begin position="319"/>
        <end position="342"/>
    </location>
</feature>
<evidence type="ECO:0000256" key="1">
    <source>
        <dbReference type="ARBA" id="ARBA00004651"/>
    </source>
</evidence>
<gene>
    <name evidence="10" type="ORF">FOKN1_1131</name>
</gene>
<evidence type="ECO:0000313" key="11">
    <source>
        <dbReference type="Proteomes" id="UP000218765"/>
    </source>
</evidence>
<dbReference type="FunFam" id="1.10.3470.10:FF:000001">
    <property type="entry name" value="Vitamin B12 ABC transporter permease BtuC"/>
    <property type="match status" value="1"/>
</dbReference>
<dbReference type="SUPFAM" id="SSF81345">
    <property type="entry name" value="ABC transporter involved in vitamin B12 uptake, BtuC"/>
    <property type="match status" value="1"/>
</dbReference>
<dbReference type="PANTHER" id="PTHR30472:SF25">
    <property type="entry name" value="ABC TRANSPORTER PERMEASE PROTEIN MJ0876-RELATED"/>
    <property type="match status" value="1"/>
</dbReference>
<evidence type="ECO:0000256" key="6">
    <source>
        <dbReference type="ARBA" id="ARBA00022989"/>
    </source>
</evidence>
<dbReference type="EMBL" id="AP018052">
    <property type="protein sequence ID" value="BAZ93530.1"/>
    <property type="molecule type" value="Genomic_DNA"/>
</dbReference>
<keyword evidence="6 9" id="KW-1133">Transmembrane helix</keyword>
<dbReference type="GO" id="GO:0033214">
    <property type="term" value="P:siderophore-iron import into cell"/>
    <property type="evidence" value="ECO:0007669"/>
    <property type="project" value="TreeGrafter"/>
</dbReference>
<evidence type="ECO:0000256" key="8">
    <source>
        <dbReference type="SAM" id="MobiDB-lite"/>
    </source>
</evidence>
<dbReference type="GO" id="GO:0005886">
    <property type="term" value="C:plasma membrane"/>
    <property type="evidence" value="ECO:0007669"/>
    <property type="project" value="UniProtKB-SubCell"/>
</dbReference>
<evidence type="ECO:0000256" key="4">
    <source>
        <dbReference type="ARBA" id="ARBA00022475"/>
    </source>
</evidence>
<evidence type="ECO:0000256" key="2">
    <source>
        <dbReference type="ARBA" id="ARBA00007935"/>
    </source>
</evidence>
<feature type="transmembrane region" description="Helical" evidence="9">
    <location>
        <begin position="32"/>
        <end position="51"/>
    </location>
</feature>
<evidence type="ECO:0000256" key="7">
    <source>
        <dbReference type="ARBA" id="ARBA00023136"/>
    </source>
</evidence>
<feature type="transmembrane region" description="Helical" evidence="9">
    <location>
        <begin position="232"/>
        <end position="253"/>
    </location>
</feature>
<feature type="transmembrane region" description="Helical" evidence="9">
    <location>
        <begin position="128"/>
        <end position="147"/>
    </location>
</feature>
<dbReference type="InterPro" id="IPR037294">
    <property type="entry name" value="ABC_BtuC-like"/>
</dbReference>
<keyword evidence="5 9" id="KW-0812">Transmembrane</keyword>
<evidence type="ECO:0000256" key="9">
    <source>
        <dbReference type="SAM" id="Phobius"/>
    </source>
</evidence>
<sequence length="375" mass="38397">MSEARVLRRGVPAATRPPQPREAADRRPGRHLLWPLLGLTLLLGLVTLLALGQGAVAIAPLQVLAILGDGLGLSLPWSYEANQQAVLMGIRAPRMVLGMLVGAALAVSGAAMQGLFRNPLADPALIGVSSGAVLGAVLVIVLGDVLLQGVLEDSVMVALPLAAFAGGLGATLLVYRLASGNSGTDVATLLLAGIAINAVAGAATGLLTYLADDAQLRTLTFWSMGSLGGATWDQVALVAVACLIAILAIPAFAPALNAVLLGEAEAGHIGFPLERIKTVLILLVALAVGGAVAFAGLIGFVGLVVPHLLRLWFGPDHRLLLPACALLGAALLLLADLLARTLVAPAELPIGIITALLGGPFFLWLLLRYRNRSGL</sequence>
<dbReference type="AlphaFoldDB" id="A0A1Z4VPI4"/>
<feature type="transmembrane region" description="Helical" evidence="9">
    <location>
        <begin position="187"/>
        <end position="211"/>
    </location>
</feature>
<keyword evidence="7 9" id="KW-0472">Membrane</keyword>
<dbReference type="InterPro" id="IPR000522">
    <property type="entry name" value="ABC_transptr_permease_BtuC"/>
</dbReference>